<name>A0A2W1BF90_HELAM</name>
<evidence type="ECO:0000256" key="9">
    <source>
        <dbReference type="ARBA" id="ARBA00023027"/>
    </source>
</evidence>
<protein>
    <recommendedName>
        <fullName evidence="18">FAD/NAD(P)-binding domain-containing protein</fullName>
    </recommendedName>
</protein>
<keyword evidence="10" id="KW-0496">Mitochondrion</keyword>
<dbReference type="PANTHER" id="PTHR43557:SF4">
    <property type="entry name" value="APOPTOSIS-INDUCING FACTOR 1, MITOCHONDRIAL"/>
    <property type="match status" value="1"/>
</dbReference>
<dbReference type="GO" id="GO:0005739">
    <property type="term" value="C:mitochondrion"/>
    <property type="evidence" value="ECO:0007669"/>
    <property type="project" value="UniProtKB-SubCell"/>
</dbReference>
<dbReference type="InterPro" id="IPR016156">
    <property type="entry name" value="FAD/NAD-linked_Rdtase_dimer_sf"/>
</dbReference>
<dbReference type="InterPro" id="IPR050446">
    <property type="entry name" value="FAD-oxidoreductase/Apoptosis"/>
</dbReference>
<comment type="catalytic activity">
    <reaction evidence="11">
        <text>A + NADH + H(+) = AH2 + NAD(+)</text>
        <dbReference type="Rhea" id="RHEA:11356"/>
        <dbReference type="ChEBI" id="CHEBI:13193"/>
        <dbReference type="ChEBI" id="CHEBI:15378"/>
        <dbReference type="ChEBI" id="CHEBI:17499"/>
        <dbReference type="ChEBI" id="CHEBI:57540"/>
        <dbReference type="ChEBI" id="CHEBI:57945"/>
    </reaction>
</comment>
<dbReference type="SUPFAM" id="SSF51905">
    <property type="entry name" value="FAD/NAD(P)-binding domain"/>
    <property type="match status" value="2"/>
</dbReference>
<accession>A0A2W1BF90</accession>
<evidence type="ECO:0000256" key="11">
    <source>
        <dbReference type="ARBA" id="ARBA00047786"/>
    </source>
</evidence>
<comment type="similarity">
    <text evidence="3">Belongs to the FAD-dependent oxidoreductase family.</text>
</comment>
<keyword evidence="17" id="KW-1185">Reference proteome</keyword>
<dbReference type="Pfam" id="PF14721">
    <property type="entry name" value="AIF_C"/>
    <property type="match status" value="1"/>
</dbReference>
<dbReference type="OrthoDB" id="6029at2759"/>
<evidence type="ECO:0008006" key="18">
    <source>
        <dbReference type="Google" id="ProtNLM"/>
    </source>
</evidence>
<evidence type="ECO:0000256" key="13">
    <source>
        <dbReference type="SAM" id="Phobius"/>
    </source>
</evidence>
<dbReference type="PANTHER" id="PTHR43557">
    <property type="entry name" value="APOPTOSIS-INDUCING FACTOR 1"/>
    <property type="match status" value="1"/>
</dbReference>
<reference evidence="16 17" key="1">
    <citation type="journal article" date="2017" name="BMC Biol.">
        <title>Genomic innovations, transcriptional plasticity and gene loss underlying the evolution and divergence of two highly polyphagous and invasive Helicoverpa pest species.</title>
        <authorList>
            <person name="Pearce S.L."/>
            <person name="Clarke D.F."/>
            <person name="East P.D."/>
            <person name="Elfekih S."/>
            <person name="Gordon K.H."/>
            <person name="Jermiin L.S."/>
            <person name="McGaughran A."/>
            <person name="Oakeshott J.G."/>
            <person name="Papanikolaou A."/>
            <person name="Perera O.P."/>
            <person name="Rane R.V."/>
            <person name="Richards S."/>
            <person name="Tay W.T."/>
            <person name="Walsh T.K."/>
            <person name="Anderson A."/>
            <person name="Anderson C.J."/>
            <person name="Asgari S."/>
            <person name="Board P.G."/>
            <person name="Bretschneider A."/>
            <person name="Campbell P.M."/>
            <person name="Chertemps T."/>
            <person name="Christeller J.T."/>
            <person name="Coppin C.W."/>
            <person name="Downes S.J."/>
            <person name="Duan G."/>
            <person name="Farnsworth C.A."/>
            <person name="Good R.T."/>
            <person name="Han L.B."/>
            <person name="Han Y.C."/>
            <person name="Hatje K."/>
            <person name="Horne I."/>
            <person name="Huang Y.P."/>
            <person name="Hughes D.S."/>
            <person name="Jacquin-Joly E."/>
            <person name="James W."/>
            <person name="Jhangiani S."/>
            <person name="Kollmar M."/>
            <person name="Kuwar S.S."/>
            <person name="Li S."/>
            <person name="Liu N.Y."/>
            <person name="Maibeche M.T."/>
            <person name="Miller J.R."/>
            <person name="Montagne N."/>
            <person name="Perry T."/>
            <person name="Qu J."/>
            <person name="Song S.V."/>
            <person name="Sutton G.G."/>
            <person name="Vogel H."/>
            <person name="Walenz B.P."/>
            <person name="Xu W."/>
            <person name="Zhang H.J."/>
            <person name="Zou Z."/>
            <person name="Batterham P."/>
            <person name="Edwards O.R."/>
            <person name="Feyereisen R."/>
            <person name="Gibbs R.A."/>
            <person name="Heckel D.G."/>
            <person name="McGrath A."/>
            <person name="Robin C."/>
            <person name="Scherer S.E."/>
            <person name="Worley K.C."/>
            <person name="Wu Y.D."/>
        </authorList>
    </citation>
    <scope>NUCLEOTIDE SEQUENCE [LARGE SCALE GENOMIC DNA]</scope>
    <source>
        <strain evidence="16">Harm_GR_Male_#8</strain>
        <tissue evidence="16">Whole organism</tissue>
    </source>
</reference>
<evidence type="ECO:0000256" key="5">
    <source>
        <dbReference type="ARBA" id="ARBA00022703"/>
    </source>
</evidence>
<dbReference type="InterPro" id="IPR023753">
    <property type="entry name" value="FAD/NAD-binding_dom"/>
</dbReference>
<keyword evidence="9" id="KW-0520">NAD</keyword>
<evidence type="ECO:0000256" key="8">
    <source>
        <dbReference type="ARBA" id="ARBA00023002"/>
    </source>
</evidence>
<evidence type="ECO:0000256" key="7">
    <source>
        <dbReference type="ARBA" id="ARBA00022946"/>
    </source>
</evidence>
<dbReference type="SUPFAM" id="SSF55424">
    <property type="entry name" value="FAD/NAD-linked reductases, dimerisation (C-terminal) domain"/>
    <property type="match status" value="1"/>
</dbReference>
<dbReference type="Gene3D" id="3.50.50.60">
    <property type="entry name" value="FAD/NAD(P)-binding domain"/>
    <property type="match status" value="2"/>
</dbReference>
<dbReference type="GO" id="GO:0033108">
    <property type="term" value="P:mitochondrial respiratory chain complex assembly"/>
    <property type="evidence" value="ECO:0007669"/>
    <property type="project" value="TreeGrafter"/>
</dbReference>
<dbReference type="Pfam" id="PF07992">
    <property type="entry name" value="Pyr_redox_2"/>
    <property type="match status" value="1"/>
</dbReference>
<evidence type="ECO:0000256" key="3">
    <source>
        <dbReference type="ARBA" id="ARBA00006442"/>
    </source>
</evidence>
<organism evidence="16 17">
    <name type="scientific">Helicoverpa armigera</name>
    <name type="common">Cotton bollworm</name>
    <name type="synonym">Heliothis armigera</name>
    <dbReference type="NCBI Taxonomy" id="29058"/>
    <lineage>
        <taxon>Eukaryota</taxon>
        <taxon>Metazoa</taxon>
        <taxon>Ecdysozoa</taxon>
        <taxon>Arthropoda</taxon>
        <taxon>Hexapoda</taxon>
        <taxon>Insecta</taxon>
        <taxon>Pterygota</taxon>
        <taxon>Neoptera</taxon>
        <taxon>Endopterygota</taxon>
        <taxon>Lepidoptera</taxon>
        <taxon>Glossata</taxon>
        <taxon>Ditrysia</taxon>
        <taxon>Noctuoidea</taxon>
        <taxon>Noctuidae</taxon>
        <taxon>Heliothinae</taxon>
        <taxon>Helicoverpa</taxon>
    </lineage>
</organism>
<keyword evidence="5" id="KW-0053">Apoptosis</keyword>
<dbReference type="GO" id="GO:0046983">
    <property type="term" value="F:protein dimerization activity"/>
    <property type="evidence" value="ECO:0007669"/>
    <property type="project" value="InterPro"/>
</dbReference>
<evidence type="ECO:0000259" key="15">
    <source>
        <dbReference type="Pfam" id="PF14721"/>
    </source>
</evidence>
<comment type="subcellular location">
    <subcellularLocation>
        <location evidence="2">Mitochondrion</location>
    </subcellularLocation>
</comment>
<dbReference type="GO" id="GO:0006915">
    <property type="term" value="P:apoptotic process"/>
    <property type="evidence" value="ECO:0007669"/>
    <property type="project" value="UniProtKB-KW"/>
</dbReference>
<evidence type="ECO:0000256" key="6">
    <source>
        <dbReference type="ARBA" id="ARBA00022827"/>
    </source>
</evidence>
<keyword evidence="4" id="KW-0285">Flavoprotein</keyword>
<evidence type="ECO:0000256" key="4">
    <source>
        <dbReference type="ARBA" id="ARBA00022630"/>
    </source>
</evidence>
<dbReference type="Proteomes" id="UP000249218">
    <property type="component" value="Unassembled WGS sequence"/>
</dbReference>
<evidence type="ECO:0000256" key="2">
    <source>
        <dbReference type="ARBA" id="ARBA00004173"/>
    </source>
</evidence>
<gene>
    <name evidence="16" type="primary">HaOG208926</name>
    <name evidence="16" type="ORF">B5X24_HaOG208926</name>
</gene>
<sequence length="717" mass="80940">MIGPFRYCAQIKHINHASLAFNNNCLGQVIKGLAGRFNYSQDKGGSGCCKDIAQSSAERKVEPWPKSEPPQQPWRAECPQGPQPPNYDPYRIKVPDVVVPPLPPSNVKPMLDCTKGTNKGQCSLKPVVTPEPPPPPPPPSFPWMYFWALLSFFGAFGLMYKLYLWRRMQEVTKEKPVWRPRRKMKRPYNERDIPACVQYLIIGTGAAGWAAYKAIMEHDKTAKVFFVTKEDSFPYKRPPLSKEMWFEEDPPDPKILKYVADGRRQTMFNADCGDFLDPVVFYRKKTGPALSIATGWCVVRLDADDHVAYVKTMSGEHPIYYERCLLAPGSKPRTLDIIKSAPKAVREKVCTMRTVRDLELAYRKVKEAKHVTVIGAGPLGCELAWHLGKMNKMMPLEDGPGRVITHVYKDKGILSGILPEYLGVWAAELIKCEGVTQVPKAQVYDVFESVDGRLELTLSNGQSLVTDFAFVAVGAEPRVDLAEGSYLERDEINGGYLVNTELEARTHLYIAGDAASYYSQEKDTRMRADHVINAEEQGYIAGSNMTGYWMPCNMEPNWWVRLGDLLQMEVVGEVGACMPIVGLFKECTDEESIKEAETMTNAGERQGCFQSRSAEYVNRYKRGLLFYLRDEVVVGFVFWNMPAIDDRREVATELLRAKPTYQDINVLAELLGFPSTRCVYKKDEVVVAEVGPCLTNDCKPKPTSKKDCPTITRHRYP</sequence>
<evidence type="ECO:0000256" key="10">
    <source>
        <dbReference type="ARBA" id="ARBA00023128"/>
    </source>
</evidence>
<feature type="region of interest" description="Disordered" evidence="12">
    <location>
        <begin position="59"/>
        <end position="81"/>
    </location>
</feature>
<evidence type="ECO:0000256" key="12">
    <source>
        <dbReference type="SAM" id="MobiDB-lite"/>
    </source>
</evidence>
<feature type="domain" description="Mitochondrial apoptosis-inducing factor C-terminal" evidence="15">
    <location>
        <begin position="541"/>
        <end position="641"/>
    </location>
</feature>
<evidence type="ECO:0000313" key="16">
    <source>
        <dbReference type="EMBL" id="PZC73742.1"/>
    </source>
</evidence>
<keyword evidence="8" id="KW-0560">Oxidoreductase</keyword>
<dbReference type="PRINTS" id="PR00368">
    <property type="entry name" value="FADPNR"/>
</dbReference>
<dbReference type="Gene3D" id="3.30.390.30">
    <property type="match status" value="1"/>
</dbReference>
<evidence type="ECO:0000256" key="1">
    <source>
        <dbReference type="ARBA" id="ARBA00001974"/>
    </source>
</evidence>
<keyword evidence="6" id="KW-0274">FAD</keyword>
<dbReference type="AlphaFoldDB" id="A0A2W1BF90"/>
<feature type="transmembrane region" description="Helical" evidence="13">
    <location>
        <begin position="193"/>
        <end position="212"/>
    </location>
</feature>
<dbReference type="InterPro" id="IPR029324">
    <property type="entry name" value="AIF_C"/>
</dbReference>
<feature type="transmembrane region" description="Helical" evidence="13">
    <location>
        <begin position="143"/>
        <end position="163"/>
    </location>
</feature>
<dbReference type="EMBL" id="KZ150088">
    <property type="protein sequence ID" value="PZC73742.1"/>
    <property type="molecule type" value="Genomic_DNA"/>
</dbReference>
<dbReference type="InterPro" id="IPR036188">
    <property type="entry name" value="FAD/NAD-bd_sf"/>
</dbReference>
<comment type="cofactor">
    <cofactor evidence="1">
        <name>FAD</name>
        <dbReference type="ChEBI" id="CHEBI:57692"/>
    </cofactor>
</comment>
<proteinExistence type="inferred from homology"/>
<dbReference type="SMART" id="SM01353">
    <property type="entry name" value="AIF_C"/>
    <property type="match status" value="1"/>
</dbReference>
<feature type="domain" description="FAD/NAD(P)-binding" evidence="14">
    <location>
        <begin position="198"/>
        <end position="538"/>
    </location>
</feature>
<keyword evidence="13" id="KW-1133">Transmembrane helix</keyword>
<keyword evidence="13" id="KW-0812">Transmembrane</keyword>
<evidence type="ECO:0000259" key="14">
    <source>
        <dbReference type="Pfam" id="PF07992"/>
    </source>
</evidence>
<keyword evidence="13" id="KW-0472">Membrane</keyword>
<dbReference type="PRINTS" id="PR00411">
    <property type="entry name" value="PNDRDTASEI"/>
</dbReference>
<evidence type="ECO:0000313" key="17">
    <source>
        <dbReference type="Proteomes" id="UP000249218"/>
    </source>
</evidence>
<dbReference type="GO" id="GO:0016174">
    <property type="term" value="F:NAD(P)H oxidase H2O2-forming activity"/>
    <property type="evidence" value="ECO:0007669"/>
    <property type="project" value="TreeGrafter"/>
</dbReference>
<dbReference type="GO" id="GO:0071949">
    <property type="term" value="F:FAD binding"/>
    <property type="evidence" value="ECO:0007669"/>
    <property type="project" value="TreeGrafter"/>
</dbReference>
<keyword evidence="7" id="KW-0809">Transit peptide</keyword>